<feature type="compositionally biased region" description="Basic residues" evidence="3">
    <location>
        <begin position="444"/>
        <end position="461"/>
    </location>
</feature>
<dbReference type="SUPFAM" id="SSF47807">
    <property type="entry name" value="5' to 3' exonuclease, C-terminal subdomain"/>
    <property type="match status" value="1"/>
</dbReference>
<dbReference type="PANTHER" id="PTHR11081">
    <property type="entry name" value="FLAP ENDONUCLEASE FAMILY MEMBER"/>
    <property type="match status" value="1"/>
</dbReference>
<dbReference type="SMART" id="SM00484">
    <property type="entry name" value="XPGI"/>
    <property type="match status" value="1"/>
</dbReference>
<reference evidence="6 7" key="1">
    <citation type="submission" date="2024-02" db="EMBL/GenBank/DDBJ databases">
        <title>Discinaceae phylogenomics.</title>
        <authorList>
            <person name="Dirks A.C."/>
            <person name="James T.Y."/>
        </authorList>
    </citation>
    <scope>NUCLEOTIDE SEQUENCE [LARGE SCALE GENOMIC DNA]</scope>
    <source>
        <strain evidence="6 7">ACD0624</strain>
    </source>
</reference>
<dbReference type="CDD" id="cd09906">
    <property type="entry name" value="H3TH_YEN1"/>
    <property type="match status" value="1"/>
</dbReference>
<dbReference type="EMBL" id="JBBBZM010000003">
    <property type="protein sequence ID" value="KAL0640442.1"/>
    <property type="molecule type" value="Genomic_DNA"/>
</dbReference>
<keyword evidence="1" id="KW-0540">Nuclease</keyword>
<evidence type="ECO:0000256" key="3">
    <source>
        <dbReference type="SAM" id="MobiDB-lite"/>
    </source>
</evidence>
<dbReference type="SMART" id="SM00485">
    <property type="entry name" value="XPGN"/>
    <property type="match status" value="1"/>
</dbReference>
<evidence type="ECO:0000313" key="7">
    <source>
        <dbReference type="Proteomes" id="UP001447188"/>
    </source>
</evidence>
<dbReference type="Pfam" id="PF00867">
    <property type="entry name" value="XPG_I"/>
    <property type="match status" value="1"/>
</dbReference>
<dbReference type="InterPro" id="IPR006086">
    <property type="entry name" value="XPG-I_dom"/>
</dbReference>
<protein>
    <recommendedName>
        <fullName evidence="8">XPG-I domain-containing protein</fullName>
    </recommendedName>
</protein>
<dbReference type="InterPro" id="IPR006085">
    <property type="entry name" value="XPG_DNA_repair_N"/>
</dbReference>
<dbReference type="Pfam" id="PF18380">
    <property type="entry name" value="GEN1_C"/>
    <property type="match status" value="1"/>
</dbReference>
<evidence type="ECO:0000259" key="4">
    <source>
        <dbReference type="SMART" id="SM00484"/>
    </source>
</evidence>
<comment type="caution">
    <text evidence="6">The sequence shown here is derived from an EMBL/GenBank/DDBJ whole genome shotgun (WGS) entry which is preliminary data.</text>
</comment>
<dbReference type="InterPro" id="IPR036279">
    <property type="entry name" value="5-3_exonuclease_C_sf"/>
</dbReference>
<dbReference type="Pfam" id="PF00752">
    <property type="entry name" value="XPG_N"/>
    <property type="match status" value="1"/>
</dbReference>
<evidence type="ECO:0000313" key="6">
    <source>
        <dbReference type="EMBL" id="KAL0640442.1"/>
    </source>
</evidence>
<dbReference type="InterPro" id="IPR037316">
    <property type="entry name" value="Yen1_H3TH"/>
</dbReference>
<accession>A0ABR3GWX2</accession>
<dbReference type="InterPro" id="IPR029060">
    <property type="entry name" value="PIN-like_dom_sf"/>
</dbReference>
<organism evidence="6 7">
    <name type="scientific">Discina gigas</name>
    <dbReference type="NCBI Taxonomy" id="1032678"/>
    <lineage>
        <taxon>Eukaryota</taxon>
        <taxon>Fungi</taxon>
        <taxon>Dikarya</taxon>
        <taxon>Ascomycota</taxon>
        <taxon>Pezizomycotina</taxon>
        <taxon>Pezizomycetes</taxon>
        <taxon>Pezizales</taxon>
        <taxon>Discinaceae</taxon>
        <taxon>Discina</taxon>
    </lineage>
</organism>
<evidence type="ECO:0008006" key="8">
    <source>
        <dbReference type="Google" id="ProtNLM"/>
    </source>
</evidence>
<dbReference type="InterPro" id="IPR041177">
    <property type="entry name" value="GEN1_C"/>
</dbReference>
<keyword evidence="7" id="KW-1185">Reference proteome</keyword>
<feature type="region of interest" description="Disordered" evidence="3">
    <location>
        <begin position="536"/>
        <end position="581"/>
    </location>
</feature>
<feature type="region of interest" description="Disordered" evidence="3">
    <location>
        <begin position="666"/>
        <end position="697"/>
    </location>
</feature>
<dbReference type="PANTHER" id="PTHR11081:SF75">
    <property type="entry name" value="ENDONUCLEASE, PUTATIVE (AFU_ORTHOLOGUE AFUA_3G13260)-RELATED"/>
    <property type="match status" value="1"/>
</dbReference>
<dbReference type="InterPro" id="IPR006084">
    <property type="entry name" value="XPG/Rad2"/>
</dbReference>
<evidence type="ECO:0000256" key="2">
    <source>
        <dbReference type="ARBA" id="ARBA00022801"/>
    </source>
</evidence>
<dbReference type="CDD" id="cd09870">
    <property type="entry name" value="PIN_YEN1"/>
    <property type="match status" value="1"/>
</dbReference>
<feature type="domain" description="XPG N-terminal" evidence="5">
    <location>
        <begin position="1"/>
        <end position="103"/>
    </location>
</feature>
<feature type="domain" description="XPG-I" evidence="4">
    <location>
        <begin position="109"/>
        <end position="186"/>
    </location>
</feature>
<feature type="region of interest" description="Disordered" evidence="3">
    <location>
        <begin position="618"/>
        <end position="637"/>
    </location>
</feature>
<dbReference type="Proteomes" id="UP001447188">
    <property type="component" value="Unassembled WGS sequence"/>
</dbReference>
<dbReference type="Gene3D" id="3.40.50.1010">
    <property type="entry name" value="5'-nuclease"/>
    <property type="match status" value="2"/>
</dbReference>
<sequence length="834" mass="91488">MGITGLYGELGPGSRVSLAKFAADHFEVTGRRLRLAVDASIWSFQVKAGKGGTNPALRTLYYRLTRLLNLNITPLFVFDGRSRPAFKRNHKTHAHITPALTKSTKALLKLFGFPYHDAPGEAEAECAILQQQGVVDAVLSEDVDTLMFGCGTTFRNWSAQGGGGGKATPTHVTVYERGAVEAESGLTSEGMVLVALMSGGDYLPEGVPKCGIRIAAECARAGFGADLCALGEDEQGLKEWRERLQWELATNESGWFRRKHKAIKIPADFPDKTVLGYYTNPVVSNLEAIEKLDRNIKWDGQVDLLRLRETVRHTFEWRGKKGAAKFVRTLAPALLARKLADGNALENIVKGLHGTREHLSTDGLKEIRISFVPGEVIIVDMAVEEEDEVEEVSEHEGDEEGGEQSTRKVKDYDIFAVERIWVQELYARRSLLEMITVWEQPKVAKGKAKKTTPKTGPKKQKEKATDMSILAYLNISKPSSQNIVSTAEKLRGVERGSEIGIWKDMRPVVVGRVSFDCVAASGESWNANGPPAVAPKFIAEDIPPPKKKSLESKPKLAKKPSRRQRDGDVQGSAGESDPWSRVKRPVETLGIYGGQLPEPFDETSYPFIDDLYDLPDSLALSPLPSPPPTRSRSPPLASSRYQAILISSSPEPAPAAHITLYVSPPSLSSRRCKSSSNLAPPRPSTPTRDHTLGGPRTPTAAFQRLQVVDLLGDGTPDGGDGSLNRMLEFSPTPLSPNVTIRKKREGRKLRGPQPNSELSCPASIPFPLCISPSRRTVSATVEDRGEMRGGKTAKRVVLRESLEGRWEFIEDAWSVGEGRKVWEDLDVLDLTGDD</sequence>
<dbReference type="PRINTS" id="PR00853">
    <property type="entry name" value="XPGRADSUPER"/>
</dbReference>
<feature type="region of interest" description="Disordered" evidence="3">
    <location>
        <begin position="444"/>
        <end position="463"/>
    </location>
</feature>
<evidence type="ECO:0000259" key="5">
    <source>
        <dbReference type="SMART" id="SM00485"/>
    </source>
</evidence>
<evidence type="ECO:0000256" key="1">
    <source>
        <dbReference type="ARBA" id="ARBA00022722"/>
    </source>
</evidence>
<dbReference type="SUPFAM" id="SSF88723">
    <property type="entry name" value="PIN domain-like"/>
    <property type="match status" value="1"/>
</dbReference>
<proteinExistence type="predicted"/>
<gene>
    <name evidence="6" type="ORF">Q9L58_000411</name>
</gene>
<name>A0ABR3GWX2_9PEZI</name>
<keyword evidence="2" id="KW-0378">Hydrolase</keyword>